<dbReference type="Proteomes" id="UP000509327">
    <property type="component" value="Chromosome"/>
</dbReference>
<proteinExistence type="predicted"/>
<gene>
    <name evidence="1" type="ORF">DFQ00_11986</name>
    <name evidence="2" type="ORF">HUB98_23975</name>
</gene>
<dbReference type="OrthoDB" id="2610629at2"/>
<sequence length="185" mass="22044">MLTQEEFKHVKKLAKLEIHLLEQEYHDIRNHVDPAIYEPYEWLDEEQTHELVRKHKNRRYASLTVELCSIMEQMLLQLYKRTYQKKFNSTQLMKNPAYRARSNMEMLEAELGKQHIVLKPGKESCSPALHQAFQTRNRLIHENFSFVAVVKDGSNEEETFEAILQTVKKYRKHLKYADLAQVNEV</sequence>
<dbReference type="Proteomes" id="UP000247790">
    <property type="component" value="Unassembled WGS sequence"/>
</dbReference>
<dbReference type="AlphaFoldDB" id="A0A2V4VTD7"/>
<name>A0A2V4VTD7_PAEBA</name>
<reference evidence="1 3" key="1">
    <citation type="submission" date="2018-06" db="EMBL/GenBank/DDBJ databases">
        <title>Genomic Encyclopedia of Type Strains, Phase III (KMG-III): the genomes of soil and plant-associated and newly described type strains.</title>
        <authorList>
            <person name="Whitman W."/>
        </authorList>
    </citation>
    <scope>NUCLEOTIDE SEQUENCE [LARGE SCALE GENOMIC DNA]</scope>
    <source>
        <strain evidence="1 3">CECT 7022</strain>
    </source>
</reference>
<organism evidence="1 3">
    <name type="scientific">Paenibacillus barcinonensis</name>
    <dbReference type="NCBI Taxonomy" id="198119"/>
    <lineage>
        <taxon>Bacteria</taxon>
        <taxon>Bacillati</taxon>
        <taxon>Bacillota</taxon>
        <taxon>Bacilli</taxon>
        <taxon>Bacillales</taxon>
        <taxon>Paenibacillaceae</taxon>
        <taxon>Paenibacillus</taxon>
    </lineage>
</organism>
<evidence type="ECO:0000313" key="1">
    <source>
        <dbReference type="EMBL" id="PYE45538.1"/>
    </source>
</evidence>
<evidence type="ECO:0000313" key="2">
    <source>
        <dbReference type="EMBL" id="QKS58966.1"/>
    </source>
</evidence>
<evidence type="ECO:0008006" key="5">
    <source>
        <dbReference type="Google" id="ProtNLM"/>
    </source>
</evidence>
<protein>
    <recommendedName>
        <fullName evidence="5">RiboL-PSP-HEPN domain-containing protein</fullName>
    </recommendedName>
</protein>
<evidence type="ECO:0000313" key="4">
    <source>
        <dbReference type="Proteomes" id="UP000509327"/>
    </source>
</evidence>
<dbReference type="EMBL" id="CP054614">
    <property type="protein sequence ID" value="QKS58966.1"/>
    <property type="molecule type" value="Genomic_DNA"/>
</dbReference>
<dbReference type="EMBL" id="QJSW01000019">
    <property type="protein sequence ID" value="PYE45538.1"/>
    <property type="molecule type" value="Genomic_DNA"/>
</dbReference>
<evidence type="ECO:0000313" key="3">
    <source>
        <dbReference type="Proteomes" id="UP000247790"/>
    </source>
</evidence>
<keyword evidence="4" id="KW-1185">Reference proteome</keyword>
<reference evidence="2 4" key="2">
    <citation type="submission" date="2020-06" db="EMBL/GenBank/DDBJ databases">
        <title>Complete genome of Paenibacillus barcinonensis KACC11450.</title>
        <authorList>
            <person name="Kim M."/>
            <person name="Park Y.-J."/>
            <person name="Shin J.-H."/>
        </authorList>
    </citation>
    <scope>NUCLEOTIDE SEQUENCE [LARGE SCALE GENOMIC DNA]</scope>
    <source>
        <strain evidence="2 4">KACC11450</strain>
    </source>
</reference>
<dbReference type="RefSeq" id="WP_110898688.1">
    <property type="nucleotide sequence ID" value="NZ_CP054614.1"/>
</dbReference>
<accession>A0A2V4VTD7</accession>